<reference evidence="1 2" key="1">
    <citation type="submission" date="2018-06" db="EMBL/GenBank/DDBJ databases">
        <title>Sphaerisporangium craniellae sp. nov., isolated from a marine sponge in the South China Sea.</title>
        <authorList>
            <person name="Li L."/>
        </authorList>
    </citation>
    <scope>NUCLEOTIDE SEQUENCE [LARGE SCALE GENOMIC DNA]</scope>
    <source>
        <strain evidence="1 2">CCTCC AA 208026</strain>
    </source>
</reference>
<gene>
    <name evidence="1" type="ORF">DQ384_38245</name>
</gene>
<sequence length="172" mass="18342">MATVPAPRTWVVGEVVTAAKMNELRDALNFMLSPPLFILGHSVAQATPNSANYNLLFDTEVVDRDNGHSTVTNTSRYVSQTAGYYALSANVPWVTNGTGVRQVFFLINGTTLAGWVSLQAGASGSMGLSLSRRIYLAVADFVEVQTFQSSGAALNTQTANGGISFEGQWSSK</sequence>
<dbReference type="SUPFAM" id="SSF49842">
    <property type="entry name" value="TNF-like"/>
    <property type="match status" value="1"/>
</dbReference>
<keyword evidence="2" id="KW-1185">Reference proteome</keyword>
<evidence type="ECO:0000313" key="2">
    <source>
        <dbReference type="Proteomes" id="UP000253094"/>
    </source>
</evidence>
<dbReference type="Gene3D" id="2.60.120.40">
    <property type="match status" value="1"/>
</dbReference>
<proteinExistence type="predicted"/>
<dbReference type="AlphaFoldDB" id="A0A367EMC5"/>
<organism evidence="1 2">
    <name type="scientific">Sphaerisporangium album</name>
    <dbReference type="NCBI Taxonomy" id="509200"/>
    <lineage>
        <taxon>Bacteria</taxon>
        <taxon>Bacillati</taxon>
        <taxon>Actinomycetota</taxon>
        <taxon>Actinomycetes</taxon>
        <taxon>Streptosporangiales</taxon>
        <taxon>Streptosporangiaceae</taxon>
        <taxon>Sphaerisporangium</taxon>
    </lineage>
</organism>
<accession>A0A367EMC5</accession>
<evidence type="ECO:0000313" key="1">
    <source>
        <dbReference type="EMBL" id="RCG19123.1"/>
    </source>
</evidence>
<protein>
    <recommendedName>
        <fullName evidence="3">C1q domain-containing protein</fullName>
    </recommendedName>
</protein>
<dbReference type="OrthoDB" id="3469224at2"/>
<dbReference type="RefSeq" id="WP_114033778.1">
    <property type="nucleotide sequence ID" value="NZ_QOIL01000034.1"/>
</dbReference>
<evidence type="ECO:0008006" key="3">
    <source>
        <dbReference type="Google" id="ProtNLM"/>
    </source>
</evidence>
<comment type="caution">
    <text evidence="1">The sequence shown here is derived from an EMBL/GenBank/DDBJ whole genome shotgun (WGS) entry which is preliminary data.</text>
</comment>
<dbReference type="EMBL" id="QOIL01000034">
    <property type="protein sequence ID" value="RCG19123.1"/>
    <property type="molecule type" value="Genomic_DNA"/>
</dbReference>
<dbReference type="InterPro" id="IPR008983">
    <property type="entry name" value="Tumour_necrosis_fac-like_dom"/>
</dbReference>
<name>A0A367EMC5_9ACTN</name>
<dbReference type="Proteomes" id="UP000253094">
    <property type="component" value="Unassembled WGS sequence"/>
</dbReference>